<keyword evidence="3" id="KW-0808">Transferase</keyword>
<protein>
    <submittedName>
        <fullName evidence="3">Phosphoribosyltransferase</fullName>
    </submittedName>
</protein>
<accession>A0A317TAS4</accession>
<dbReference type="GO" id="GO:0016757">
    <property type="term" value="F:glycosyltransferase activity"/>
    <property type="evidence" value="ECO:0007669"/>
    <property type="project" value="UniProtKB-KW"/>
</dbReference>
<keyword evidence="4" id="KW-1185">Reference proteome</keyword>
<dbReference type="PANTHER" id="PTHR47505:SF1">
    <property type="entry name" value="DNA UTILIZATION PROTEIN YHGH"/>
    <property type="match status" value="1"/>
</dbReference>
<dbReference type="InterPro" id="IPR000836">
    <property type="entry name" value="PRTase_dom"/>
</dbReference>
<evidence type="ECO:0000256" key="1">
    <source>
        <dbReference type="ARBA" id="ARBA00008007"/>
    </source>
</evidence>
<sequence length="261" mass="28767">MRGWRLCRLHLATKQGSTVRPLVVFLLLNENGAMLDEVLHLFYPRVCAGCNALLDEGEREICHECIVSFDRFSDADAADRAVKQVFRRTFAADDGLQKAWTLYRFHKNDRLQKVIHAMKYEGVYRLGSVLGELLAEMIGDSVIAARSDCIVPVPLHQLKVIERTYNQSELIARSLGVALGKDVRVDLVARKKYTRSQAGLSPRERLRNVENAFTSSGNAVPGNILLVDDVLTTGSTVAAVMRSLKSAGASNVSLATIALAV</sequence>
<evidence type="ECO:0000259" key="2">
    <source>
        <dbReference type="Pfam" id="PF00156"/>
    </source>
</evidence>
<dbReference type="EMBL" id="PDNZ01000002">
    <property type="protein sequence ID" value="PWW82766.1"/>
    <property type="molecule type" value="Genomic_DNA"/>
</dbReference>
<evidence type="ECO:0000313" key="3">
    <source>
        <dbReference type="EMBL" id="PWW82766.1"/>
    </source>
</evidence>
<evidence type="ECO:0000313" key="4">
    <source>
        <dbReference type="Proteomes" id="UP000246278"/>
    </source>
</evidence>
<dbReference type="Pfam" id="PF00156">
    <property type="entry name" value="Pribosyltran"/>
    <property type="match status" value="1"/>
</dbReference>
<feature type="domain" description="Phosphoribosyltransferase" evidence="2">
    <location>
        <begin position="171"/>
        <end position="258"/>
    </location>
</feature>
<reference evidence="4" key="1">
    <citation type="submission" date="2017-10" db="EMBL/GenBank/DDBJ databases">
        <authorList>
            <person name="Gaisin V.A."/>
            <person name="Rysina M.S."/>
            <person name="Grouzdev D.S."/>
        </authorList>
    </citation>
    <scope>NUCLEOTIDE SEQUENCE [LARGE SCALE GENOMIC DNA]</scope>
    <source>
        <strain evidence="4">V1</strain>
    </source>
</reference>
<dbReference type="Proteomes" id="UP000246278">
    <property type="component" value="Unassembled WGS sequence"/>
</dbReference>
<gene>
    <name evidence="3" type="ORF">CR164_03215</name>
</gene>
<comment type="similarity">
    <text evidence="1">Belongs to the ComF/GntX family.</text>
</comment>
<dbReference type="AlphaFoldDB" id="A0A317TAS4"/>
<dbReference type="InterPro" id="IPR029057">
    <property type="entry name" value="PRTase-like"/>
</dbReference>
<dbReference type="OrthoDB" id="9779910at2"/>
<name>A0A317TAS4_9CHLB</name>
<dbReference type="PANTHER" id="PTHR47505">
    <property type="entry name" value="DNA UTILIZATION PROTEIN YHGH"/>
    <property type="match status" value="1"/>
</dbReference>
<comment type="caution">
    <text evidence="3">The sequence shown here is derived from an EMBL/GenBank/DDBJ whole genome shotgun (WGS) entry which is preliminary data.</text>
</comment>
<keyword evidence="3" id="KW-0328">Glycosyltransferase</keyword>
<dbReference type="SUPFAM" id="SSF53271">
    <property type="entry name" value="PRTase-like"/>
    <property type="match status" value="1"/>
</dbReference>
<dbReference type="InterPro" id="IPR051910">
    <property type="entry name" value="ComF/GntX_DNA_util-trans"/>
</dbReference>
<dbReference type="Gene3D" id="3.40.50.2020">
    <property type="match status" value="1"/>
</dbReference>
<dbReference type="CDD" id="cd06223">
    <property type="entry name" value="PRTases_typeI"/>
    <property type="match status" value="1"/>
</dbReference>
<organism evidence="3 4">
    <name type="scientific">Prosthecochloris marina</name>
    <dbReference type="NCBI Taxonomy" id="2017681"/>
    <lineage>
        <taxon>Bacteria</taxon>
        <taxon>Pseudomonadati</taxon>
        <taxon>Chlorobiota</taxon>
        <taxon>Chlorobiia</taxon>
        <taxon>Chlorobiales</taxon>
        <taxon>Chlorobiaceae</taxon>
        <taxon>Prosthecochloris</taxon>
    </lineage>
</organism>
<proteinExistence type="inferred from homology"/>